<protein>
    <submittedName>
        <fullName evidence="3">PH domain-containing protein</fullName>
    </submittedName>
</protein>
<gene>
    <name evidence="3" type="ORF">ACFQJ4_14775</name>
</gene>
<evidence type="ECO:0000313" key="4">
    <source>
        <dbReference type="Proteomes" id="UP001596398"/>
    </source>
</evidence>
<dbReference type="RefSeq" id="WP_382211787.1">
    <property type="nucleotide sequence ID" value="NZ_JBHTAP010000001.1"/>
</dbReference>
<comment type="caution">
    <text evidence="3">The sequence shown here is derived from an EMBL/GenBank/DDBJ whole genome shotgun (WGS) entry which is preliminary data.</text>
</comment>
<name>A0ABD5ZTN1_9EURY</name>
<reference evidence="3 4" key="1">
    <citation type="journal article" date="2019" name="Int. J. Syst. Evol. Microbiol.">
        <title>The Global Catalogue of Microorganisms (GCM) 10K type strain sequencing project: providing services to taxonomists for standard genome sequencing and annotation.</title>
        <authorList>
            <consortium name="The Broad Institute Genomics Platform"/>
            <consortium name="The Broad Institute Genome Sequencing Center for Infectious Disease"/>
            <person name="Wu L."/>
            <person name="Ma J."/>
        </authorList>
    </citation>
    <scope>NUCLEOTIDE SEQUENCE [LARGE SCALE GENOMIC DNA]</scope>
    <source>
        <strain evidence="3 4">DT85</strain>
    </source>
</reference>
<dbReference type="PANTHER" id="PTHR34473:SF3">
    <property type="entry name" value="TRANSMEMBRANE PROTEIN-RELATED"/>
    <property type="match status" value="1"/>
</dbReference>
<dbReference type="InterPro" id="IPR005182">
    <property type="entry name" value="YdbS-like_PH"/>
</dbReference>
<evidence type="ECO:0000256" key="1">
    <source>
        <dbReference type="SAM" id="MobiDB-lite"/>
    </source>
</evidence>
<evidence type="ECO:0000259" key="2">
    <source>
        <dbReference type="Pfam" id="PF03703"/>
    </source>
</evidence>
<feature type="region of interest" description="Disordered" evidence="1">
    <location>
        <begin position="106"/>
        <end position="156"/>
    </location>
</feature>
<dbReference type="EMBL" id="JBHTAP010000001">
    <property type="protein sequence ID" value="MFC7236563.1"/>
    <property type="molecule type" value="Genomic_DNA"/>
</dbReference>
<accession>A0ABD5ZTN1</accession>
<dbReference type="PANTHER" id="PTHR34473">
    <property type="entry name" value="UPF0699 TRANSMEMBRANE PROTEIN YDBS"/>
    <property type="match status" value="1"/>
</dbReference>
<feature type="non-terminal residue" evidence="3">
    <location>
        <position position="203"/>
    </location>
</feature>
<evidence type="ECO:0000313" key="3">
    <source>
        <dbReference type="EMBL" id="MFC7236563.1"/>
    </source>
</evidence>
<dbReference type="AlphaFoldDB" id="A0ABD5ZTN1"/>
<proteinExistence type="predicted"/>
<feature type="compositionally biased region" description="Low complexity" evidence="1">
    <location>
        <begin position="107"/>
        <end position="152"/>
    </location>
</feature>
<dbReference type="Pfam" id="PF03703">
    <property type="entry name" value="bPH_2"/>
    <property type="match status" value="1"/>
</dbReference>
<sequence>MRAAPFVLAGLVAVAVVVSSVAAVTAYYGFELRRAEGLRYRRGLLQEYSGTIPLDKVQSVSLTENVIARRLGYAAVEVETAGYAPGAGDGSGSQSAVPLADRERALARAPRWSRSARSSSSGRRSARGPATSSGTPSSSRSTAVSSPSSASPASPPVPPYSPLALLVVVPVAAHLKSGDLGYALGEDHFVAREGFWTRRTRVV</sequence>
<keyword evidence="4" id="KW-1185">Reference proteome</keyword>
<feature type="domain" description="YdbS-like PH" evidence="2">
    <location>
        <begin position="36"/>
        <end position="104"/>
    </location>
</feature>
<dbReference type="Proteomes" id="UP001596398">
    <property type="component" value="Unassembled WGS sequence"/>
</dbReference>
<organism evidence="3 4">
    <name type="scientific">Halosegnis marinus</name>
    <dbReference type="NCBI Taxonomy" id="3034023"/>
    <lineage>
        <taxon>Archaea</taxon>
        <taxon>Methanobacteriati</taxon>
        <taxon>Methanobacteriota</taxon>
        <taxon>Stenosarchaea group</taxon>
        <taxon>Halobacteria</taxon>
        <taxon>Halobacteriales</taxon>
        <taxon>Natronomonadaceae</taxon>
        <taxon>Halosegnis</taxon>
    </lineage>
</organism>